<dbReference type="SUPFAM" id="SSF55073">
    <property type="entry name" value="Nucleotide cyclase"/>
    <property type="match status" value="1"/>
</dbReference>
<dbReference type="Gene3D" id="3.30.450.40">
    <property type="match status" value="1"/>
</dbReference>
<dbReference type="NCBIfam" id="TIGR00254">
    <property type="entry name" value="GGDEF"/>
    <property type="match status" value="1"/>
</dbReference>
<feature type="domain" description="GGDEF" evidence="2">
    <location>
        <begin position="297"/>
        <end position="425"/>
    </location>
</feature>
<gene>
    <name evidence="3" type="ORF">AVDCRST_MAG85-4353</name>
</gene>
<feature type="transmembrane region" description="Helical" evidence="1">
    <location>
        <begin position="36"/>
        <end position="51"/>
    </location>
</feature>
<evidence type="ECO:0000256" key="1">
    <source>
        <dbReference type="SAM" id="Phobius"/>
    </source>
</evidence>
<reference evidence="3" key="1">
    <citation type="submission" date="2020-02" db="EMBL/GenBank/DDBJ databases">
        <authorList>
            <person name="Meier V. D."/>
        </authorList>
    </citation>
    <scope>NUCLEOTIDE SEQUENCE</scope>
    <source>
        <strain evidence="3">AVDCRST_MAG85</strain>
    </source>
</reference>
<accession>A0A6J4U526</accession>
<name>A0A6J4U526_9ACTN</name>
<dbReference type="GO" id="GO:0052621">
    <property type="term" value="F:diguanylate cyclase activity"/>
    <property type="evidence" value="ECO:0007669"/>
    <property type="project" value="TreeGrafter"/>
</dbReference>
<dbReference type="EMBL" id="CADCVT010000496">
    <property type="protein sequence ID" value="CAA9538406.1"/>
    <property type="molecule type" value="Genomic_DNA"/>
</dbReference>
<dbReference type="InterPro" id="IPR043128">
    <property type="entry name" value="Rev_trsase/Diguanyl_cyclase"/>
</dbReference>
<organism evidence="3">
    <name type="scientific">uncultured Solirubrobacteraceae bacterium</name>
    <dbReference type="NCBI Taxonomy" id="1162706"/>
    <lineage>
        <taxon>Bacteria</taxon>
        <taxon>Bacillati</taxon>
        <taxon>Actinomycetota</taxon>
        <taxon>Thermoleophilia</taxon>
        <taxon>Solirubrobacterales</taxon>
        <taxon>Solirubrobacteraceae</taxon>
        <taxon>environmental samples</taxon>
    </lineage>
</organism>
<evidence type="ECO:0000313" key="3">
    <source>
        <dbReference type="EMBL" id="CAA9538406.1"/>
    </source>
</evidence>
<sequence length="432" mass="46355">YASYVTGGSGSPVRYLIVLHLIAVALLASYRTGMKLALWHSLLLLVVYYGQDAELLRPLDEDTTLGIGSAFEQLLAFSAVFWLVAVVTSSFSAINERELRRRRYDLEALAIMARRLEAAAGSLAGAEVLVETVAETFDVKRAVVLAASDGGELEVLARRGDVAAKIDGHLYETSQVRLAMAAGTRLTSRLDRAGDAALDALMPDARNLVIVPLSAGRQALGVLIVEHPMRAASRIERRVVGMLERFVSHTALALRNAWLLEEIQHLAATDGLTGIANRGTFQNVLSQELSRTRRNGGSVGLALLDLDHFKRLNDTHGHQAGDEVLRRVAAVLDECSRGFDTPARYGGEEFAVVLPDTTPEQAMQIAGRLREGVAAAGIAAAVTMSVGVACFPSDAPDGEQLVKAADEALYVSKRGGRDRVTSAQALVPPPTR</sequence>
<dbReference type="Pfam" id="PF00990">
    <property type="entry name" value="GGDEF"/>
    <property type="match status" value="1"/>
</dbReference>
<dbReference type="FunFam" id="3.30.70.270:FF:000001">
    <property type="entry name" value="Diguanylate cyclase domain protein"/>
    <property type="match status" value="1"/>
</dbReference>
<feature type="transmembrane region" description="Helical" evidence="1">
    <location>
        <begin position="12"/>
        <end position="29"/>
    </location>
</feature>
<dbReference type="SUPFAM" id="SSF55781">
    <property type="entry name" value="GAF domain-like"/>
    <property type="match status" value="1"/>
</dbReference>
<protein>
    <recommendedName>
        <fullName evidence="2">GGDEF domain-containing protein</fullName>
    </recommendedName>
</protein>
<dbReference type="PANTHER" id="PTHR45138:SF9">
    <property type="entry name" value="DIGUANYLATE CYCLASE DGCM-RELATED"/>
    <property type="match status" value="1"/>
</dbReference>
<dbReference type="SMART" id="SM00267">
    <property type="entry name" value="GGDEF"/>
    <property type="match status" value="1"/>
</dbReference>
<keyword evidence="1" id="KW-0472">Membrane</keyword>
<dbReference type="CDD" id="cd01949">
    <property type="entry name" value="GGDEF"/>
    <property type="match status" value="1"/>
</dbReference>
<proteinExistence type="predicted"/>
<evidence type="ECO:0000259" key="2">
    <source>
        <dbReference type="PROSITE" id="PS50887"/>
    </source>
</evidence>
<dbReference type="AlphaFoldDB" id="A0A6J4U526"/>
<dbReference type="PROSITE" id="PS50887">
    <property type="entry name" value="GGDEF"/>
    <property type="match status" value="1"/>
</dbReference>
<keyword evidence="1" id="KW-0812">Transmembrane</keyword>
<dbReference type="InterPro" id="IPR000160">
    <property type="entry name" value="GGDEF_dom"/>
</dbReference>
<dbReference type="PANTHER" id="PTHR45138">
    <property type="entry name" value="REGULATORY COMPONENTS OF SENSORY TRANSDUCTION SYSTEM"/>
    <property type="match status" value="1"/>
</dbReference>
<dbReference type="Gene3D" id="3.30.70.270">
    <property type="match status" value="1"/>
</dbReference>
<feature type="transmembrane region" description="Helical" evidence="1">
    <location>
        <begin position="71"/>
        <end position="94"/>
    </location>
</feature>
<dbReference type="InterPro" id="IPR029787">
    <property type="entry name" value="Nucleotide_cyclase"/>
</dbReference>
<feature type="non-terminal residue" evidence="3">
    <location>
        <position position="1"/>
    </location>
</feature>
<dbReference type="InterPro" id="IPR050469">
    <property type="entry name" value="Diguanylate_Cyclase"/>
</dbReference>
<keyword evidence="1" id="KW-1133">Transmembrane helix</keyword>
<dbReference type="InterPro" id="IPR029016">
    <property type="entry name" value="GAF-like_dom_sf"/>
</dbReference>